<comment type="similarity">
    <text evidence="2">Belongs to the acyl-CoA dehydrogenase family.</text>
</comment>
<dbReference type="EC" id="1.-.-.-" evidence="8"/>
<dbReference type="InterPro" id="IPR037069">
    <property type="entry name" value="AcylCoA_DH/ox_N_sf"/>
</dbReference>
<evidence type="ECO:0000256" key="4">
    <source>
        <dbReference type="ARBA" id="ARBA00022827"/>
    </source>
</evidence>
<sequence length="375" mass="39493">MRLIPTEEQRELGASVRAFLAETAPMARVRAVAESDEAYDARVWERMAGELGLAGLAIPEAHGGSGAGHGEVAAVMEELGAALTPSPFLASAVLAANVLLAAEQAGDEEAAKDLLPGIAAGTTVATFAVPVKGDPVTRARESDGAYTLTGTVRRVLNGAEADVILVASVLTDEVAEEGLGPLAVFAVDASAAGVARTPLTTLDLTRPQARVELADAPARLVTTSGDALARTLDLSAVALAAGQLGGLRRCLDTIVEYAKLRVQFGRFVGSFQGVKHRLADMHCTLEQAESVVRYAVWAADESPDELPVAAALAQSYLGRAFFQVAKDHLLLHGGIGFTWEHDAHLYYKRAKGDELLLGPPRDHRARLAERLDLIV</sequence>
<evidence type="ECO:0000256" key="1">
    <source>
        <dbReference type="ARBA" id="ARBA00001974"/>
    </source>
</evidence>
<evidence type="ECO:0000256" key="5">
    <source>
        <dbReference type="ARBA" id="ARBA00023002"/>
    </source>
</evidence>
<feature type="domain" description="Acyl-CoA dehydrogenase/oxidase N-terminal" evidence="7">
    <location>
        <begin position="6"/>
        <end position="121"/>
    </location>
</feature>
<evidence type="ECO:0000313" key="9">
    <source>
        <dbReference type="Proteomes" id="UP001597063"/>
    </source>
</evidence>
<dbReference type="InterPro" id="IPR036250">
    <property type="entry name" value="AcylCo_DH-like_C"/>
</dbReference>
<dbReference type="Gene3D" id="1.20.140.10">
    <property type="entry name" value="Butyryl-CoA Dehydrogenase, subunit A, domain 3"/>
    <property type="match status" value="1"/>
</dbReference>
<evidence type="ECO:0000256" key="3">
    <source>
        <dbReference type="ARBA" id="ARBA00022630"/>
    </source>
</evidence>
<dbReference type="CDD" id="cd00567">
    <property type="entry name" value="ACAD"/>
    <property type="match status" value="1"/>
</dbReference>
<dbReference type="GO" id="GO:0016491">
    <property type="term" value="F:oxidoreductase activity"/>
    <property type="evidence" value="ECO:0007669"/>
    <property type="project" value="UniProtKB-KW"/>
</dbReference>
<dbReference type="RefSeq" id="WP_131761706.1">
    <property type="nucleotide sequence ID" value="NZ_CAACUY010000183.1"/>
</dbReference>
<dbReference type="InterPro" id="IPR013786">
    <property type="entry name" value="AcylCoA_DH/ox_N"/>
</dbReference>
<dbReference type="SUPFAM" id="SSF56645">
    <property type="entry name" value="Acyl-CoA dehydrogenase NM domain-like"/>
    <property type="match status" value="1"/>
</dbReference>
<evidence type="ECO:0000313" key="8">
    <source>
        <dbReference type="EMBL" id="MFD0688951.1"/>
    </source>
</evidence>
<accession>A0ABW2XRH3</accession>
<dbReference type="InterPro" id="IPR009100">
    <property type="entry name" value="AcylCoA_DH/oxidase_NM_dom_sf"/>
</dbReference>
<reference evidence="9" key="1">
    <citation type="journal article" date="2019" name="Int. J. Syst. Evol. Microbiol.">
        <title>The Global Catalogue of Microorganisms (GCM) 10K type strain sequencing project: providing services to taxonomists for standard genome sequencing and annotation.</title>
        <authorList>
            <consortium name="The Broad Institute Genomics Platform"/>
            <consortium name="The Broad Institute Genome Sequencing Center for Infectious Disease"/>
            <person name="Wu L."/>
            <person name="Ma J."/>
        </authorList>
    </citation>
    <scope>NUCLEOTIDE SEQUENCE [LARGE SCALE GENOMIC DNA]</scope>
    <source>
        <strain evidence="9">JCM 9371</strain>
    </source>
</reference>
<dbReference type="Pfam" id="PF02771">
    <property type="entry name" value="Acyl-CoA_dh_N"/>
    <property type="match status" value="1"/>
</dbReference>
<keyword evidence="5 8" id="KW-0560">Oxidoreductase</keyword>
<dbReference type="Gene3D" id="2.40.110.10">
    <property type="entry name" value="Butyryl-CoA Dehydrogenase, subunit A, domain 2"/>
    <property type="match status" value="1"/>
</dbReference>
<keyword evidence="3" id="KW-0285">Flavoprotein</keyword>
<evidence type="ECO:0000259" key="6">
    <source>
        <dbReference type="Pfam" id="PF00441"/>
    </source>
</evidence>
<protein>
    <submittedName>
        <fullName evidence="8">Acyl-CoA dehydrogenase family protein</fullName>
        <ecNumber evidence="8">1.-.-.-</ecNumber>
    </submittedName>
</protein>
<dbReference type="InterPro" id="IPR046373">
    <property type="entry name" value="Acyl-CoA_Oxase/DH_mid-dom_sf"/>
</dbReference>
<organism evidence="8 9">
    <name type="scientific">Actinomadura fibrosa</name>
    <dbReference type="NCBI Taxonomy" id="111802"/>
    <lineage>
        <taxon>Bacteria</taxon>
        <taxon>Bacillati</taxon>
        <taxon>Actinomycetota</taxon>
        <taxon>Actinomycetes</taxon>
        <taxon>Streptosporangiales</taxon>
        <taxon>Thermomonosporaceae</taxon>
        <taxon>Actinomadura</taxon>
    </lineage>
</organism>
<gene>
    <name evidence="8" type="ORF">ACFQZM_30980</name>
</gene>
<dbReference type="InterPro" id="IPR009075">
    <property type="entry name" value="AcylCo_DH/oxidase_C"/>
</dbReference>
<comment type="caution">
    <text evidence="8">The sequence shown here is derived from an EMBL/GenBank/DDBJ whole genome shotgun (WGS) entry which is preliminary data.</text>
</comment>
<evidence type="ECO:0000259" key="7">
    <source>
        <dbReference type="Pfam" id="PF02771"/>
    </source>
</evidence>
<dbReference type="Gene3D" id="1.10.540.10">
    <property type="entry name" value="Acyl-CoA dehydrogenase/oxidase, N-terminal domain"/>
    <property type="match status" value="1"/>
</dbReference>
<feature type="domain" description="Acyl-CoA dehydrogenase/oxidase C-terminal" evidence="6">
    <location>
        <begin position="229"/>
        <end position="371"/>
    </location>
</feature>
<name>A0ABW2XRH3_9ACTN</name>
<proteinExistence type="inferred from homology"/>
<dbReference type="Pfam" id="PF00441">
    <property type="entry name" value="Acyl-CoA_dh_1"/>
    <property type="match status" value="1"/>
</dbReference>
<dbReference type="Proteomes" id="UP001597063">
    <property type="component" value="Unassembled WGS sequence"/>
</dbReference>
<dbReference type="PANTHER" id="PTHR43884:SF20">
    <property type="entry name" value="ACYL-COA DEHYDROGENASE FADE28"/>
    <property type="match status" value="1"/>
</dbReference>
<dbReference type="SUPFAM" id="SSF47203">
    <property type="entry name" value="Acyl-CoA dehydrogenase C-terminal domain-like"/>
    <property type="match status" value="1"/>
</dbReference>
<keyword evidence="4" id="KW-0274">FAD</keyword>
<dbReference type="EMBL" id="JBHTGP010000015">
    <property type="protein sequence ID" value="MFD0688951.1"/>
    <property type="molecule type" value="Genomic_DNA"/>
</dbReference>
<comment type="cofactor">
    <cofactor evidence="1">
        <name>FAD</name>
        <dbReference type="ChEBI" id="CHEBI:57692"/>
    </cofactor>
</comment>
<dbReference type="PANTHER" id="PTHR43884">
    <property type="entry name" value="ACYL-COA DEHYDROGENASE"/>
    <property type="match status" value="1"/>
</dbReference>
<evidence type="ECO:0000256" key="2">
    <source>
        <dbReference type="ARBA" id="ARBA00009347"/>
    </source>
</evidence>
<keyword evidence="9" id="KW-1185">Reference proteome</keyword>